<reference evidence="4 5" key="1">
    <citation type="submission" date="2023-10" db="EMBL/GenBank/DDBJ databases">
        <title>Noviherbaspirillum sp. CPCC 100848 genome assembly.</title>
        <authorList>
            <person name="Li X.Y."/>
            <person name="Fang X.M."/>
        </authorList>
    </citation>
    <scope>NUCLEOTIDE SEQUENCE [LARGE SCALE GENOMIC DNA]</scope>
    <source>
        <strain evidence="4 5">CPCC 100848</strain>
    </source>
</reference>
<evidence type="ECO:0000259" key="3">
    <source>
        <dbReference type="SMART" id="SM00062"/>
    </source>
</evidence>
<protein>
    <submittedName>
        <fullName evidence="4">Transporter substrate-binding domain-containing protein</fullName>
    </submittedName>
</protein>
<gene>
    <name evidence="4" type="ORF">RY831_28470</name>
</gene>
<feature type="domain" description="Solute-binding protein family 3/N-terminal" evidence="3">
    <location>
        <begin position="46"/>
        <end position="266"/>
    </location>
</feature>
<dbReference type="SUPFAM" id="SSF53850">
    <property type="entry name" value="Periplasmic binding protein-like II"/>
    <property type="match status" value="1"/>
</dbReference>
<feature type="chain" id="PRO_5045608721" evidence="2">
    <location>
        <begin position="35"/>
        <end position="280"/>
    </location>
</feature>
<evidence type="ECO:0000256" key="2">
    <source>
        <dbReference type="SAM" id="SignalP"/>
    </source>
</evidence>
<evidence type="ECO:0000313" key="5">
    <source>
        <dbReference type="Proteomes" id="UP001352263"/>
    </source>
</evidence>
<dbReference type="EMBL" id="JAWIIV010000043">
    <property type="protein sequence ID" value="MEC4723101.1"/>
    <property type="molecule type" value="Genomic_DNA"/>
</dbReference>
<feature type="signal peptide" evidence="2">
    <location>
        <begin position="1"/>
        <end position="34"/>
    </location>
</feature>
<comment type="caution">
    <text evidence="4">The sequence shown here is derived from an EMBL/GenBank/DDBJ whole genome shotgun (WGS) entry which is preliminary data.</text>
</comment>
<dbReference type="Proteomes" id="UP001352263">
    <property type="component" value="Unassembled WGS sequence"/>
</dbReference>
<keyword evidence="1 2" id="KW-0732">Signal</keyword>
<organism evidence="4 5">
    <name type="scientific">Noviherbaspirillum album</name>
    <dbReference type="NCBI Taxonomy" id="3080276"/>
    <lineage>
        <taxon>Bacteria</taxon>
        <taxon>Pseudomonadati</taxon>
        <taxon>Pseudomonadota</taxon>
        <taxon>Betaproteobacteria</taxon>
        <taxon>Burkholderiales</taxon>
        <taxon>Oxalobacteraceae</taxon>
        <taxon>Noviherbaspirillum</taxon>
    </lineage>
</organism>
<dbReference type="InterPro" id="IPR001638">
    <property type="entry name" value="Solute-binding_3/MltF_N"/>
</dbReference>
<evidence type="ECO:0000313" key="4">
    <source>
        <dbReference type="EMBL" id="MEC4723101.1"/>
    </source>
</evidence>
<keyword evidence="5" id="KW-1185">Reference proteome</keyword>
<name>A0ABU6JHI0_9BURK</name>
<dbReference type="Gene3D" id="3.40.190.10">
    <property type="entry name" value="Periplasmic binding protein-like II"/>
    <property type="match status" value="2"/>
</dbReference>
<accession>A0ABU6JHI0</accession>
<evidence type="ECO:0000256" key="1">
    <source>
        <dbReference type="ARBA" id="ARBA00022729"/>
    </source>
</evidence>
<proteinExistence type="predicted"/>
<dbReference type="SMART" id="SM00062">
    <property type="entry name" value="PBPb"/>
    <property type="match status" value="1"/>
</dbReference>
<dbReference type="RefSeq" id="WP_326509723.1">
    <property type="nucleotide sequence ID" value="NZ_JAWIIV010000043.1"/>
</dbReference>
<dbReference type="PANTHER" id="PTHR35936:SF19">
    <property type="entry name" value="AMINO-ACID-BINDING PROTEIN YXEM-RELATED"/>
    <property type="match status" value="1"/>
</dbReference>
<dbReference type="PANTHER" id="PTHR35936">
    <property type="entry name" value="MEMBRANE-BOUND LYTIC MUREIN TRANSGLYCOSYLASE F"/>
    <property type="match status" value="1"/>
</dbReference>
<sequence length="280" mass="30404">MSAIRRLFMNDSRQLFSKLFMLAAAGACMHAAHAGSGMDEAAQRKQLIAGIGYVEPEYKGGMKFRTPDAIDGALVQELGKRLRLPVSTVRVAPDNAVAAIDAGKAHVVLAAVRDDAPVHRSANVIPLDYAVAPMAIMRTDTDIKNWAQLKGRKVCLSEGGLYVGTLAAQYGAVEIVKRAPADSLLAVRTGDCDAAVHDHTMLEELIKLPEWKKFSARLPVTAPRARLAFILPKSDTKTAAALTRVAKDWSTSRFPDHLVAKAVRHIAFEVYLDQDVPDCH</sequence>